<dbReference type="InterPro" id="IPR008441">
    <property type="entry name" value="AfumC-like_glycosyl_Trfase"/>
</dbReference>
<keyword evidence="2" id="KW-1185">Reference proteome</keyword>
<dbReference type="Pfam" id="PF05704">
    <property type="entry name" value="Caps_synth"/>
    <property type="match status" value="1"/>
</dbReference>
<accession>A0ABV1HTW2</accession>
<reference evidence="1 2" key="1">
    <citation type="submission" date="2024-03" db="EMBL/GenBank/DDBJ databases">
        <title>Human intestinal bacterial collection.</title>
        <authorList>
            <person name="Pauvert C."/>
            <person name="Hitch T.C.A."/>
            <person name="Clavel T."/>
        </authorList>
    </citation>
    <scope>NUCLEOTIDE SEQUENCE [LARGE SCALE GENOMIC DNA]</scope>
    <source>
        <strain evidence="1 2">CLA-AP-H18</strain>
    </source>
</reference>
<dbReference type="InterPro" id="IPR029044">
    <property type="entry name" value="Nucleotide-diphossugar_trans"/>
</dbReference>
<dbReference type="Proteomes" id="UP001478133">
    <property type="component" value="Unassembled WGS sequence"/>
</dbReference>
<organism evidence="1 2">
    <name type="scientific">Ruminococcoides intestinihominis</name>
    <dbReference type="NCBI Taxonomy" id="3133161"/>
    <lineage>
        <taxon>Bacteria</taxon>
        <taxon>Bacillati</taxon>
        <taxon>Bacillota</taxon>
        <taxon>Clostridia</taxon>
        <taxon>Eubacteriales</taxon>
        <taxon>Oscillospiraceae</taxon>
        <taxon>Ruminococcoides</taxon>
    </lineage>
</organism>
<evidence type="ECO:0000313" key="2">
    <source>
        <dbReference type="Proteomes" id="UP001478133"/>
    </source>
</evidence>
<protein>
    <submittedName>
        <fullName evidence="1">Capsular polysaccharide synthesis protein</fullName>
    </submittedName>
</protein>
<gene>
    <name evidence="1" type="ORF">ABFO16_05790</name>
</gene>
<dbReference type="Gene3D" id="3.90.550.20">
    <property type="match status" value="1"/>
</dbReference>
<dbReference type="EMBL" id="JBBMFI010000017">
    <property type="protein sequence ID" value="MEQ2565745.1"/>
    <property type="molecule type" value="Genomic_DNA"/>
</dbReference>
<sequence length="337" mass="40083">MTRILQRAKHLFQRIENECKAFPQIKRTYGFNVASATFKDGLVPPGKSEKYISTIQEYVDKELSSVIKLYNTNPPKHNYRPKPNANINDDKMPIWCCWWQGVESMPEIVKMCHTRLKQVIPKDKTELHIITFDNYKDYVDIPEHILEKFNKGIVTMTTMSDVLRFCLLERYGGYWLDATVFFTDDIPEEYFTRDFYCQKMTNKTENVAREACKCNWCGFSMHGEKDNILFRYMVDAFSHWWSKYDSIIDYVLIDYMLMSGYKHIPAITKIIDTVENNNEDIFELYKYLNEPYSDKLLKRFTDKNVMHKLTYKMELKKKTDDGKLTLYGHLLNEVYSK</sequence>
<dbReference type="RefSeq" id="WP_367286445.1">
    <property type="nucleotide sequence ID" value="NZ_JBBMEY010000018.1"/>
</dbReference>
<evidence type="ECO:0000313" key="1">
    <source>
        <dbReference type="EMBL" id="MEQ2565745.1"/>
    </source>
</evidence>
<comment type="caution">
    <text evidence="1">The sequence shown here is derived from an EMBL/GenBank/DDBJ whole genome shotgun (WGS) entry which is preliminary data.</text>
</comment>
<proteinExistence type="predicted"/>
<dbReference type="SUPFAM" id="SSF53448">
    <property type="entry name" value="Nucleotide-diphospho-sugar transferases"/>
    <property type="match status" value="1"/>
</dbReference>
<name>A0ABV1HTW2_9FIRM</name>